<dbReference type="EMBL" id="BSQG01000001">
    <property type="protein sequence ID" value="GLU46253.1"/>
    <property type="molecule type" value="Genomic_DNA"/>
</dbReference>
<dbReference type="SUPFAM" id="SSF51695">
    <property type="entry name" value="PLC-like phosphodiesterases"/>
    <property type="match status" value="1"/>
</dbReference>
<dbReference type="GO" id="GO:0006629">
    <property type="term" value="P:lipid metabolic process"/>
    <property type="evidence" value="ECO:0007669"/>
    <property type="project" value="InterPro"/>
</dbReference>
<dbReference type="InterPro" id="IPR017946">
    <property type="entry name" value="PLC-like_Pdiesterase_TIM-brl"/>
</dbReference>
<dbReference type="Proteomes" id="UP001165092">
    <property type="component" value="Unassembled WGS sequence"/>
</dbReference>
<organism evidence="2 3">
    <name type="scientific">Nocardiopsis ansamitocini</name>
    <dbReference type="NCBI Taxonomy" id="1670832"/>
    <lineage>
        <taxon>Bacteria</taxon>
        <taxon>Bacillati</taxon>
        <taxon>Actinomycetota</taxon>
        <taxon>Actinomycetes</taxon>
        <taxon>Streptosporangiales</taxon>
        <taxon>Nocardiopsidaceae</taxon>
        <taxon>Nocardiopsis</taxon>
    </lineage>
</organism>
<dbReference type="CDD" id="cd08556">
    <property type="entry name" value="GDPD"/>
    <property type="match status" value="1"/>
</dbReference>
<comment type="caution">
    <text evidence="2">The sequence shown here is derived from an EMBL/GenBank/DDBJ whole genome shotgun (WGS) entry which is preliminary data.</text>
</comment>
<accession>A0A9W6P3B1</accession>
<dbReference type="GO" id="GO:0008081">
    <property type="term" value="F:phosphoric diester hydrolase activity"/>
    <property type="evidence" value="ECO:0007669"/>
    <property type="project" value="InterPro"/>
</dbReference>
<keyword evidence="3" id="KW-1185">Reference proteome</keyword>
<dbReference type="PANTHER" id="PTHR46211:SF1">
    <property type="entry name" value="GLYCEROPHOSPHODIESTER PHOSPHODIESTERASE, CYTOPLASMIC"/>
    <property type="match status" value="1"/>
</dbReference>
<evidence type="ECO:0000313" key="2">
    <source>
        <dbReference type="EMBL" id="GLU46253.1"/>
    </source>
</evidence>
<reference evidence="2" key="1">
    <citation type="submission" date="2023-02" db="EMBL/GenBank/DDBJ databases">
        <title>Nocardiopsis ansamitocini NBRC 112285.</title>
        <authorList>
            <person name="Ichikawa N."/>
            <person name="Sato H."/>
            <person name="Tonouchi N."/>
        </authorList>
    </citation>
    <scope>NUCLEOTIDE SEQUENCE</scope>
    <source>
        <strain evidence="2">NBRC 112285</strain>
    </source>
</reference>
<protein>
    <submittedName>
        <fullName evidence="2">Glycerophosphoryl diester phosphodiesterase</fullName>
    </submittedName>
</protein>
<evidence type="ECO:0000313" key="3">
    <source>
        <dbReference type="Proteomes" id="UP001165092"/>
    </source>
</evidence>
<evidence type="ECO:0000259" key="1">
    <source>
        <dbReference type="PROSITE" id="PS51704"/>
    </source>
</evidence>
<dbReference type="AlphaFoldDB" id="A0A9W6P3B1"/>
<dbReference type="RefSeq" id="WP_285757102.1">
    <property type="nucleotide sequence ID" value="NZ_BSQG01000001.1"/>
</dbReference>
<dbReference type="InterPro" id="IPR030395">
    <property type="entry name" value="GP_PDE_dom"/>
</dbReference>
<dbReference type="Gene3D" id="3.20.20.190">
    <property type="entry name" value="Phosphatidylinositol (PI) phosphodiesterase"/>
    <property type="match status" value="1"/>
</dbReference>
<name>A0A9W6P3B1_9ACTN</name>
<proteinExistence type="predicted"/>
<dbReference type="Pfam" id="PF03009">
    <property type="entry name" value="GDPD"/>
    <property type="match status" value="1"/>
</dbReference>
<gene>
    <name evidence="2" type="ORF">Nans01_06040</name>
</gene>
<sequence length="234" mass="26208">MTLTIAHRGDPARFRENTLPALRAAARDGVDLVGIDLRLTQDGHVVLMHDETLERFWRMPYTGSELTLAELAGLGDGRDRRIPTLMEVLAEFVWPQMPQLVLNVPSIQVALTADDVVRTHGMLDQVLYNGSIDAMRALRARRPHARLMLTWAEQGLPPAALWQAVQPTFYDAYWPLLDPDVVARVHRYGCAVSAWTVNDVSQMVRLIEMGVDAISTDQPADLTRLLASRPPRRG</sequence>
<dbReference type="PROSITE" id="PS51704">
    <property type="entry name" value="GP_PDE"/>
    <property type="match status" value="1"/>
</dbReference>
<feature type="domain" description="GP-PDE" evidence="1">
    <location>
        <begin position="2"/>
        <end position="226"/>
    </location>
</feature>
<dbReference type="PANTHER" id="PTHR46211">
    <property type="entry name" value="GLYCEROPHOSPHORYL DIESTER PHOSPHODIESTERASE"/>
    <property type="match status" value="1"/>
</dbReference>